<dbReference type="SUPFAM" id="SSF48726">
    <property type="entry name" value="Immunoglobulin"/>
    <property type="match status" value="2"/>
</dbReference>
<dbReference type="GO" id="GO:0002376">
    <property type="term" value="P:immune system process"/>
    <property type="evidence" value="ECO:0007669"/>
    <property type="project" value="UniProtKB-KW"/>
</dbReference>
<accession>A0A671XFH2</accession>
<dbReference type="GO" id="GO:0005886">
    <property type="term" value="C:plasma membrane"/>
    <property type="evidence" value="ECO:0007669"/>
    <property type="project" value="TreeGrafter"/>
</dbReference>
<organism evidence="4 5">
    <name type="scientific">Sparus aurata</name>
    <name type="common">Gilthead sea bream</name>
    <dbReference type="NCBI Taxonomy" id="8175"/>
    <lineage>
        <taxon>Eukaryota</taxon>
        <taxon>Metazoa</taxon>
        <taxon>Chordata</taxon>
        <taxon>Craniata</taxon>
        <taxon>Vertebrata</taxon>
        <taxon>Euteleostomi</taxon>
        <taxon>Actinopterygii</taxon>
        <taxon>Neopterygii</taxon>
        <taxon>Teleostei</taxon>
        <taxon>Neoteleostei</taxon>
        <taxon>Acanthomorphata</taxon>
        <taxon>Eupercaria</taxon>
        <taxon>Spariformes</taxon>
        <taxon>Sparidae</taxon>
        <taxon>Sparus</taxon>
    </lineage>
</organism>
<dbReference type="InterPro" id="IPR013106">
    <property type="entry name" value="Ig_V-set"/>
</dbReference>
<keyword evidence="5" id="KW-1185">Reference proteome</keyword>
<sequence length="282" mass="32308">SFLQGLCNIIYCTLYCISVLITQWPDYISGRPGGSAEMHCYQNDTNYDYLYWYRQQRGKALQLIVYILASNTNYEEEFKSGFEAVSSTKKKWSLTIRSFKKEDEAVYLCAASLHSDSEAYFGPGTKLTVLEPNRTITAPKVKVLKPCKSQKGNKTLVCVARGFYPDHVSVSWEIDDVVVDKKRVATDNAAVQEGKHYRITSMLRVSEEEWYTKGKKFHCAVRFFNGTDYVYSNETIWEQYLITTRVAKISYGVIIAKSCVYGAFVAVFVWKLQVCPPLTLYM</sequence>
<reference evidence="4" key="3">
    <citation type="submission" date="2025-09" db="UniProtKB">
        <authorList>
            <consortium name="Ensembl"/>
        </authorList>
    </citation>
    <scope>IDENTIFICATION</scope>
</reference>
<evidence type="ECO:0000256" key="1">
    <source>
        <dbReference type="ARBA" id="ARBA00022729"/>
    </source>
</evidence>
<dbReference type="AlphaFoldDB" id="A0A671XFH2"/>
<dbReference type="InterPro" id="IPR003597">
    <property type="entry name" value="Ig_C1-set"/>
</dbReference>
<dbReference type="SMART" id="SM00406">
    <property type="entry name" value="IGv"/>
    <property type="match status" value="1"/>
</dbReference>
<reference evidence="4" key="2">
    <citation type="submission" date="2025-08" db="UniProtKB">
        <authorList>
            <consortium name="Ensembl"/>
        </authorList>
    </citation>
    <scope>IDENTIFICATION</scope>
</reference>
<dbReference type="InterPro" id="IPR007110">
    <property type="entry name" value="Ig-like_dom"/>
</dbReference>
<dbReference type="Ensembl" id="ENSSAUT00010052491.1">
    <property type="protein sequence ID" value="ENSSAUP00010049893.1"/>
    <property type="gene ID" value="ENSSAUG00010020827.1"/>
</dbReference>
<keyword evidence="2" id="KW-0391">Immunity</keyword>
<proteinExistence type="predicted"/>
<dbReference type="PANTHER" id="PTHR23268">
    <property type="entry name" value="T-CELL RECEPTOR BETA CHAIN"/>
    <property type="match status" value="1"/>
</dbReference>
<name>A0A671XFH2_SPAAU</name>
<evidence type="ECO:0000313" key="5">
    <source>
        <dbReference type="Proteomes" id="UP000472265"/>
    </source>
</evidence>
<dbReference type="PROSITE" id="PS50835">
    <property type="entry name" value="IG_LIKE"/>
    <property type="match status" value="2"/>
</dbReference>
<dbReference type="SMART" id="SM00409">
    <property type="entry name" value="IG"/>
    <property type="match status" value="1"/>
</dbReference>
<dbReference type="InterPro" id="IPR003598">
    <property type="entry name" value="Ig_sub2"/>
</dbReference>
<feature type="domain" description="Ig-like" evidence="3">
    <location>
        <begin position="33"/>
        <end position="112"/>
    </location>
</feature>
<dbReference type="InterPro" id="IPR050413">
    <property type="entry name" value="TCR_beta_variable"/>
</dbReference>
<protein>
    <recommendedName>
        <fullName evidence="3">Ig-like domain-containing protein</fullName>
    </recommendedName>
</protein>
<dbReference type="Gene3D" id="2.60.40.10">
    <property type="entry name" value="Immunoglobulins"/>
    <property type="match status" value="2"/>
</dbReference>
<dbReference type="SMART" id="SM00407">
    <property type="entry name" value="IGc1"/>
    <property type="match status" value="1"/>
</dbReference>
<dbReference type="InterPro" id="IPR013783">
    <property type="entry name" value="Ig-like_fold"/>
</dbReference>
<dbReference type="PANTHER" id="PTHR23268:SF117">
    <property type="entry name" value="T CELL RECEPTOR BETA VARIABLE 29-1"/>
    <property type="match status" value="1"/>
</dbReference>
<dbReference type="Pfam" id="PF07686">
    <property type="entry name" value="V-set"/>
    <property type="match status" value="1"/>
</dbReference>
<dbReference type="InParanoid" id="A0A671XFH2"/>
<dbReference type="GO" id="GO:0007166">
    <property type="term" value="P:cell surface receptor signaling pathway"/>
    <property type="evidence" value="ECO:0007669"/>
    <property type="project" value="TreeGrafter"/>
</dbReference>
<evidence type="ECO:0000256" key="2">
    <source>
        <dbReference type="ARBA" id="ARBA00022859"/>
    </source>
</evidence>
<dbReference type="InterPro" id="IPR003599">
    <property type="entry name" value="Ig_sub"/>
</dbReference>
<reference evidence="4" key="1">
    <citation type="submission" date="2021-04" db="EMBL/GenBank/DDBJ databases">
        <authorList>
            <consortium name="Wellcome Sanger Institute Data Sharing"/>
        </authorList>
    </citation>
    <scope>NUCLEOTIDE SEQUENCE [LARGE SCALE GENOMIC DNA]</scope>
</reference>
<dbReference type="SMART" id="SM00408">
    <property type="entry name" value="IGc2"/>
    <property type="match status" value="1"/>
</dbReference>
<keyword evidence="1" id="KW-0732">Signal</keyword>
<evidence type="ECO:0000259" key="3">
    <source>
        <dbReference type="PROSITE" id="PS50835"/>
    </source>
</evidence>
<dbReference type="InterPro" id="IPR036179">
    <property type="entry name" value="Ig-like_dom_sf"/>
</dbReference>
<dbReference type="Pfam" id="PF07654">
    <property type="entry name" value="C1-set"/>
    <property type="match status" value="1"/>
</dbReference>
<evidence type="ECO:0000313" key="4">
    <source>
        <dbReference type="Ensembl" id="ENSSAUP00010049893.1"/>
    </source>
</evidence>
<feature type="domain" description="Ig-like" evidence="3">
    <location>
        <begin position="139"/>
        <end position="237"/>
    </location>
</feature>
<dbReference type="Proteomes" id="UP000472265">
    <property type="component" value="Chromosome 16"/>
</dbReference>
<dbReference type="OMA" id="YPAYFGP"/>
<dbReference type="GeneTree" id="ENSGT00940000164625"/>